<reference evidence="2 3" key="1">
    <citation type="submission" date="2020-08" db="EMBL/GenBank/DDBJ databases">
        <title>Genomic Encyclopedia of Type Strains, Phase III (KMG-III): the genomes of soil and plant-associated and newly described type strains.</title>
        <authorList>
            <person name="Whitman W."/>
        </authorList>
    </citation>
    <scope>NUCLEOTIDE SEQUENCE [LARGE SCALE GENOMIC DNA]</scope>
    <source>
        <strain evidence="2 3">CECT 8803</strain>
    </source>
</reference>
<dbReference type="RefSeq" id="WP_183415385.1">
    <property type="nucleotide sequence ID" value="NZ_JACHXA010000002.1"/>
</dbReference>
<dbReference type="Gene3D" id="2.120.10.30">
    <property type="entry name" value="TolB, C-terminal domain"/>
    <property type="match status" value="1"/>
</dbReference>
<dbReference type="PANTHER" id="PTHR47572">
    <property type="entry name" value="LIPOPROTEIN-RELATED"/>
    <property type="match status" value="1"/>
</dbReference>
<organism evidence="2 3">
    <name type="scientific">Limibacillus halophilus</name>
    <dbReference type="NCBI Taxonomy" id="1579333"/>
    <lineage>
        <taxon>Bacteria</taxon>
        <taxon>Pseudomonadati</taxon>
        <taxon>Pseudomonadota</taxon>
        <taxon>Alphaproteobacteria</taxon>
        <taxon>Rhodospirillales</taxon>
        <taxon>Rhodovibrionaceae</taxon>
        <taxon>Limibacillus</taxon>
    </lineage>
</organism>
<name>A0A839SUF9_9PROT</name>
<dbReference type="Proteomes" id="UP000581135">
    <property type="component" value="Unassembled WGS sequence"/>
</dbReference>
<dbReference type="InterPro" id="IPR013658">
    <property type="entry name" value="SGL"/>
</dbReference>
<dbReference type="InterPro" id="IPR011042">
    <property type="entry name" value="6-blade_b-propeller_TolB-like"/>
</dbReference>
<gene>
    <name evidence="2" type="ORF">FHR98_000845</name>
</gene>
<dbReference type="EMBL" id="JACHXA010000002">
    <property type="protein sequence ID" value="MBB3064573.1"/>
    <property type="molecule type" value="Genomic_DNA"/>
</dbReference>
<evidence type="ECO:0000313" key="2">
    <source>
        <dbReference type="EMBL" id="MBB3064573.1"/>
    </source>
</evidence>
<keyword evidence="3" id="KW-1185">Reference proteome</keyword>
<dbReference type="InterPro" id="IPR051262">
    <property type="entry name" value="SMP-30/CGR1_Lactonase"/>
</dbReference>
<feature type="domain" description="SMP-30/Gluconolactonase/LRE-like region" evidence="1">
    <location>
        <begin position="116"/>
        <end position="245"/>
    </location>
</feature>
<evidence type="ECO:0000259" key="1">
    <source>
        <dbReference type="Pfam" id="PF08450"/>
    </source>
</evidence>
<protein>
    <submittedName>
        <fullName evidence="2">Sugar lactone lactonase YvrE</fullName>
    </submittedName>
</protein>
<comment type="caution">
    <text evidence="2">The sequence shown here is derived from an EMBL/GenBank/DDBJ whole genome shotgun (WGS) entry which is preliminary data.</text>
</comment>
<dbReference type="Pfam" id="PF08450">
    <property type="entry name" value="SGL"/>
    <property type="match status" value="1"/>
</dbReference>
<dbReference type="PANTHER" id="PTHR47572:SF5">
    <property type="entry name" value="BLR2277 PROTEIN"/>
    <property type="match status" value="1"/>
</dbReference>
<evidence type="ECO:0000313" key="3">
    <source>
        <dbReference type="Proteomes" id="UP000581135"/>
    </source>
</evidence>
<sequence length="340" mass="36598">MALLSVSDLAFLGHGLQRPECVLAHSSGLLVAPDWTDGGGITLLTPDGRQARHLARDRADNPLRPNGIALEAGGNILIAHLGQEEGGVYRLRPDGCSEPVLVELDGKVLPPTNFVTRDHLGRLWVTVSTRVTPRAADYRATAATGFIVLLDDKGARIVADGLGYANECLLSPDGTRLYVNETFGRRLTAFDVTEDGVLTNRRCLVEFGDGTFPDGLALDEAGGIWIVSIVSNRVMRLTPDGKLETILEDSDPNHLNWVEAAYRSANMDRPHLDGVVSKRLRNISNLAFGGRDRRHAYLGCLLGQSIACFRSPFAGIAPPHWDLPLGQLASLLPTTGAADG</sequence>
<dbReference type="SUPFAM" id="SSF63829">
    <property type="entry name" value="Calcium-dependent phosphotriesterase"/>
    <property type="match status" value="1"/>
</dbReference>
<proteinExistence type="predicted"/>
<accession>A0A839SUF9</accession>
<dbReference type="AlphaFoldDB" id="A0A839SUF9"/>